<dbReference type="Proteomes" id="UP000239763">
    <property type="component" value="Unassembled WGS sequence"/>
</dbReference>
<dbReference type="InterPro" id="IPR051533">
    <property type="entry name" value="WaaL-like"/>
</dbReference>
<protein>
    <submittedName>
        <fullName evidence="7">RfaL protein</fullName>
    </submittedName>
</protein>
<evidence type="ECO:0000256" key="4">
    <source>
        <dbReference type="ARBA" id="ARBA00023136"/>
    </source>
</evidence>
<feature type="transmembrane region" description="Helical" evidence="5">
    <location>
        <begin position="32"/>
        <end position="49"/>
    </location>
</feature>
<accession>A0AA44VY40</accession>
<reference evidence="7 8" key="1">
    <citation type="journal article" date="2018" name="Nature">
        <title>A major lineage of non-tailed dsDNA viruses as unrecognized killers of marine bacteria.</title>
        <authorList>
            <person name="Kauffman K.M."/>
            <person name="Hussain F.A."/>
            <person name="Yang J."/>
            <person name="Arevalo P."/>
            <person name="Brown J.M."/>
            <person name="Chang W.K."/>
            <person name="VanInsberghe D."/>
            <person name="Elsherbini J."/>
            <person name="Sharma R.S."/>
            <person name="Cutler M.B."/>
            <person name="Kelly L."/>
            <person name="Polz M.F."/>
        </authorList>
    </citation>
    <scope>NUCLEOTIDE SEQUENCE [LARGE SCALE GENOMIC DNA]</scope>
    <source>
        <strain evidence="7 8">10N.286.55.E1</strain>
    </source>
</reference>
<dbReference type="GO" id="GO:0016020">
    <property type="term" value="C:membrane"/>
    <property type="evidence" value="ECO:0007669"/>
    <property type="project" value="UniProtKB-SubCell"/>
</dbReference>
<feature type="transmembrane region" description="Helical" evidence="5">
    <location>
        <begin position="355"/>
        <end position="379"/>
    </location>
</feature>
<dbReference type="PANTHER" id="PTHR37422:SF17">
    <property type="entry name" value="O-ANTIGEN LIGASE"/>
    <property type="match status" value="1"/>
</dbReference>
<evidence type="ECO:0000256" key="5">
    <source>
        <dbReference type="SAM" id="Phobius"/>
    </source>
</evidence>
<feature type="transmembrane region" description="Helical" evidence="5">
    <location>
        <begin position="222"/>
        <end position="239"/>
    </location>
</feature>
<feature type="transmembrane region" description="Helical" evidence="5">
    <location>
        <begin position="324"/>
        <end position="343"/>
    </location>
</feature>
<name>A0AA44VY40_9VIBR</name>
<feature type="transmembrane region" description="Helical" evidence="5">
    <location>
        <begin position="173"/>
        <end position="191"/>
    </location>
</feature>
<dbReference type="RefSeq" id="WP_102295371.1">
    <property type="nucleotide sequence ID" value="NZ_JAAHTI010000003.1"/>
</dbReference>
<feature type="transmembrane region" description="Helical" evidence="5">
    <location>
        <begin position="111"/>
        <end position="131"/>
    </location>
</feature>
<feature type="transmembrane region" description="Helical" evidence="5">
    <location>
        <begin position="61"/>
        <end position="81"/>
    </location>
</feature>
<sequence>MTISTNNRYIASSLVSGVFFSCLLLTGSSYKLAATPLLLVALFSLPWTIRHKNSPEVKATICALLSYFVVTALSLIIYGGDLGQLDMPTRVIFAAIIMLFISTYPPSIKVIFYSICLGASIAGSLAIYDFISSGGRAFIDNGYMVIQAGGIASSLALLSIVSLIYAKHTQDRALVFVSMIGIILGLSATLLAGARGAWVLLPLIIACLFYYYRSYFSFRSKAIAVFSIAAVVVFSYPTIEPRISSMISDIHEYQNNDSQTSSGFRLEMWKSATYSALDKPIFGQGFEGVKQAKKEQVKKGLVDKSVLNYKRAHNQFFEELQTKGLIGLAAILAFFGVPLYFLWEKIKLSCVRDDNYFFAIAGIVHITSVIGFSLTQHYMAHHSGVLYYTIGTAIFFGATYSNDIKAETTTS</sequence>
<feature type="transmembrane region" description="Helical" evidence="5">
    <location>
        <begin position="385"/>
        <end position="402"/>
    </location>
</feature>
<feature type="transmembrane region" description="Helical" evidence="5">
    <location>
        <begin position="143"/>
        <end position="166"/>
    </location>
</feature>
<evidence type="ECO:0000313" key="7">
    <source>
        <dbReference type="EMBL" id="PME33307.1"/>
    </source>
</evidence>
<evidence type="ECO:0000256" key="1">
    <source>
        <dbReference type="ARBA" id="ARBA00004141"/>
    </source>
</evidence>
<evidence type="ECO:0000259" key="6">
    <source>
        <dbReference type="Pfam" id="PF04932"/>
    </source>
</evidence>
<dbReference type="EMBL" id="MCSB01000001">
    <property type="protein sequence ID" value="PME33307.1"/>
    <property type="molecule type" value="Genomic_DNA"/>
</dbReference>
<dbReference type="PANTHER" id="PTHR37422">
    <property type="entry name" value="TEICHURONIC ACID BIOSYNTHESIS PROTEIN TUAE"/>
    <property type="match status" value="1"/>
</dbReference>
<feature type="transmembrane region" description="Helical" evidence="5">
    <location>
        <begin position="9"/>
        <end position="26"/>
    </location>
</feature>
<feature type="transmembrane region" description="Helical" evidence="5">
    <location>
        <begin position="87"/>
        <end position="104"/>
    </location>
</feature>
<dbReference type="Pfam" id="PF04932">
    <property type="entry name" value="Wzy_C"/>
    <property type="match status" value="1"/>
</dbReference>
<gene>
    <name evidence="7" type="ORF">BCV38_00690</name>
</gene>
<comment type="subcellular location">
    <subcellularLocation>
        <location evidence="1">Membrane</location>
        <topology evidence="1">Multi-pass membrane protein</topology>
    </subcellularLocation>
</comment>
<dbReference type="AlphaFoldDB" id="A0AA44VY40"/>
<evidence type="ECO:0000256" key="3">
    <source>
        <dbReference type="ARBA" id="ARBA00022989"/>
    </source>
</evidence>
<keyword evidence="4 5" id="KW-0472">Membrane</keyword>
<keyword evidence="8" id="KW-1185">Reference proteome</keyword>
<proteinExistence type="predicted"/>
<dbReference type="GeneID" id="69650440"/>
<dbReference type="InterPro" id="IPR007016">
    <property type="entry name" value="O-antigen_ligase-rel_domated"/>
</dbReference>
<evidence type="ECO:0000313" key="8">
    <source>
        <dbReference type="Proteomes" id="UP000239763"/>
    </source>
</evidence>
<organism evidence="7 8">
    <name type="scientific">Vibrio lentus</name>
    <dbReference type="NCBI Taxonomy" id="136468"/>
    <lineage>
        <taxon>Bacteria</taxon>
        <taxon>Pseudomonadati</taxon>
        <taxon>Pseudomonadota</taxon>
        <taxon>Gammaproteobacteria</taxon>
        <taxon>Vibrionales</taxon>
        <taxon>Vibrionaceae</taxon>
        <taxon>Vibrio</taxon>
    </lineage>
</organism>
<comment type="caution">
    <text evidence="7">The sequence shown here is derived from an EMBL/GenBank/DDBJ whole genome shotgun (WGS) entry which is preliminary data.</text>
</comment>
<keyword evidence="2 5" id="KW-0812">Transmembrane</keyword>
<evidence type="ECO:0000256" key="2">
    <source>
        <dbReference type="ARBA" id="ARBA00022692"/>
    </source>
</evidence>
<feature type="domain" description="O-antigen ligase-related" evidence="6">
    <location>
        <begin position="181"/>
        <end position="331"/>
    </location>
</feature>
<keyword evidence="3 5" id="KW-1133">Transmembrane helix</keyword>
<feature type="transmembrane region" description="Helical" evidence="5">
    <location>
        <begin position="197"/>
        <end position="215"/>
    </location>
</feature>